<proteinExistence type="predicted"/>
<organism evidence="2 3">
    <name type="scientific">Saccharata proteae CBS 121410</name>
    <dbReference type="NCBI Taxonomy" id="1314787"/>
    <lineage>
        <taxon>Eukaryota</taxon>
        <taxon>Fungi</taxon>
        <taxon>Dikarya</taxon>
        <taxon>Ascomycota</taxon>
        <taxon>Pezizomycotina</taxon>
        <taxon>Dothideomycetes</taxon>
        <taxon>Dothideomycetes incertae sedis</taxon>
        <taxon>Botryosphaeriales</taxon>
        <taxon>Saccharataceae</taxon>
        <taxon>Saccharata</taxon>
    </lineage>
</organism>
<evidence type="ECO:0000256" key="1">
    <source>
        <dbReference type="SAM" id="SignalP"/>
    </source>
</evidence>
<name>A0A9P4HMY8_9PEZI</name>
<dbReference type="OrthoDB" id="3931445at2759"/>
<dbReference type="AlphaFoldDB" id="A0A9P4HMY8"/>
<feature type="chain" id="PRO_5040171859" evidence="1">
    <location>
        <begin position="20"/>
        <end position="133"/>
    </location>
</feature>
<keyword evidence="3" id="KW-1185">Reference proteome</keyword>
<reference evidence="2" key="1">
    <citation type="journal article" date="2020" name="Stud. Mycol.">
        <title>101 Dothideomycetes genomes: a test case for predicting lifestyles and emergence of pathogens.</title>
        <authorList>
            <person name="Haridas S."/>
            <person name="Albert R."/>
            <person name="Binder M."/>
            <person name="Bloem J."/>
            <person name="Labutti K."/>
            <person name="Salamov A."/>
            <person name="Andreopoulos B."/>
            <person name="Baker S."/>
            <person name="Barry K."/>
            <person name="Bills G."/>
            <person name="Bluhm B."/>
            <person name="Cannon C."/>
            <person name="Castanera R."/>
            <person name="Culley D."/>
            <person name="Daum C."/>
            <person name="Ezra D."/>
            <person name="Gonzalez J."/>
            <person name="Henrissat B."/>
            <person name="Kuo A."/>
            <person name="Liang C."/>
            <person name="Lipzen A."/>
            <person name="Lutzoni F."/>
            <person name="Magnuson J."/>
            <person name="Mondo S."/>
            <person name="Nolan M."/>
            <person name="Ohm R."/>
            <person name="Pangilinan J."/>
            <person name="Park H.-J."/>
            <person name="Ramirez L."/>
            <person name="Alfaro M."/>
            <person name="Sun H."/>
            <person name="Tritt A."/>
            <person name="Yoshinaga Y."/>
            <person name="Zwiers L.-H."/>
            <person name="Turgeon B."/>
            <person name="Goodwin S."/>
            <person name="Spatafora J."/>
            <person name="Crous P."/>
            <person name="Grigoriev I."/>
        </authorList>
    </citation>
    <scope>NUCLEOTIDE SEQUENCE</scope>
    <source>
        <strain evidence="2">CBS 121410</strain>
    </source>
</reference>
<evidence type="ECO:0000313" key="2">
    <source>
        <dbReference type="EMBL" id="KAF2083532.1"/>
    </source>
</evidence>
<dbReference type="Proteomes" id="UP000799776">
    <property type="component" value="Unassembled WGS sequence"/>
</dbReference>
<feature type="signal peptide" evidence="1">
    <location>
        <begin position="1"/>
        <end position="19"/>
    </location>
</feature>
<comment type="caution">
    <text evidence="2">The sequence shown here is derived from an EMBL/GenBank/DDBJ whole genome shotgun (WGS) entry which is preliminary data.</text>
</comment>
<evidence type="ECO:0000313" key="3">
    <source>
        <dbReference type="Proteomes" id="UP000799776"/>
    </source>
</evidence>
<accession>A0A9P4HMY8</accession>
<gene>
    <name evidence="2" type="ORF">K490DRAFT_69723</name>
</gene>
<sequence length="133" mass="14039">MCYIVPVLVAMGAMTNAAALTNTSRASTGCSINLASTLTTPASPGENILMKTMIKWDSTTGMSEFMSTYCDWSNTSSAPFSVLFYANTIPGYESVADLESVLDTWVGTWLVSDTATPSSGVVGDYNVTSVECS</sequence>
<keyword evidence="1" id="KW-0732">Signal</keyword>
<protein>
    <submittedName>
        <fullName evidence="2">Uncharacterized protein</fullName>
    </submittedName>
</protein>
<dbReference type="EMBL" id="ML978774">
    <property type="protein sequence ID" value="KAF2083532.1"/>
    <property type="molecule type" value="Genomic_DNA"/>
</dbReference>